<sequence length="211" mass="23788">MTTPDGKWWEVIGEPVCDRDGEIRGAIEIARDITERKQAEEALRQSEERLKILFESAPDAIYLNDLEGNFVDGNKAAEEMTGYEREELIGKNIVESRLLSPEQIPKAVARLKKNAMSEPMGPEEFTLKRKDGSYVTVEVRTFPVRIGNQTLSLGIARDISERKKAEEEIRKLSTAVEQSIDGIAIGDLELKLIYVNDAFARMHGYAKGEFQ</sequence>
<dbReference type="SMART" id="SM00091">
    <property type="entry name" value="PAS"/>
    <property type="match status" value="1"/>
</dbReference>
<feature type="domain" description="PAC" evidence="3">
    <location>
        <begin position="121"/>
        <end position="171"/>
    </location>
</feature>
<dbReference type="InterPro" id="IPR000014">
    <property type="entry name" value="PAS"/>
</dbReference>
<protein>
    <recommendedName>
        <fullName evidence="5">PAS domain S-box protein</fullName>
    </recommendedName>
</protein>
<feature type="domain" description="PAC" evidence="3">
    <location>
        <begin position="1"/>
        <end position="45"/>
    </location>
</feature>
<organism evidence="4">
    <name type="scientific">marine sediment metagenome</name>
    <dbReference type="NCBI Taxonomy" id="412755"/>
    <lineage>
        <taxon>unclassified sequences</taxon>
        <taxon>metagenomes</taxon>
        <taxon>ecological metagenomes</taxon>
    </lineage>
</organism>
<dbReference type="EMBL" id="BARV01014686">
    <property type="protein sequence ID" value="GAI21979.1"/>
    <property type="molecule type" value="Genomic_DNA"/>
</dbReference>
<dbReference type="CDD" id="cd00130">
    <property type="entry name" value="PAS"/>
    <property type="match status" value="1"/>
</dbReference>
<dbReference type="InterPro" id="IPR035965">
    <property type="entry name" value="PAS-like_dom_sf"/>
</dbReference>
<dbReference type="Pfam" id="PF13188">
    <property type="entry name" value="PAS_8"/>
    <property type="match status" value="1"/>
</dbReference>
<dbReference type="Pfam" id="PF08448">
    <property type="entry name" value="PAS_4"/>
    <property type="match status" value="1"/>
</dbReference>
<feature type="non-terminal residue" evidence="4">
    <location>
        <position position="211"/>
    </location>
</feature>
<feature type="domain" description="PAS" evidence="2">
    <location>
        <begin position="168"/>
        <end position="211"/>
    </location>
</feature>
<dbReference type="InterPro" id="IPR001610">
    <property type="entry name" value="PAC"/>
</dbReference>
<evidence type="ECO:0000259" key="3">
    <source>
        <dbReference type="PROSITE" id="PS50113"/>
    </source>
</evidence>
<feature type="coiled-coil region" evidence="1">
    <location>
        <begin position="29"/>
        <end position="56"/>
    </location>
</feature>
<accession>X1NTL5</accession>
<dbReference type="AlphaFoldDB" id="X1NTL5"/>
<dbReference type="PANTHER" id="PTHR44757:SF2">
    <property type="entry name" value="BIOFILM ARCHITECTURE MAINTENANCE PROTEIN MBAA"/>
    <property type="match status" value="1"/>
</dbReference>
<comment type="caution">
    <text evidence="4">The sequence shown here is derived from an EMBL/GenBank/DDBJ whole genome shotgun (WGS) entry which is preliminary data.</text>
</comment>
<dbReference type="NCBIfam" id="TIGR00229">
    <property type="entry name" value="sensory_box"/>
    <property type="match status" value="3"/>
</dbReference>
<dbReference type="PROSITE" id="PS50112">
    <property type="entry name" value="PAS"/>
    <property type="match status" value="2"/>
</dbReference>
<dbReference type="PROSITE" id="PS50113">
    <property type="entry name" value="PAC"/>
    <property type="match status" value="2"/>
</dbReference>
<dbReference type="PANTHER" id="PTHR44757">
    <property type="entry name" value="DIGUANYLATE CYCLASE DGCP"/>
    <property type="match status" value="1"/>
</dbReference>
<proteinExistence type="predicted"/>
<evidence type="ECO:0000313" key="4">
    <source>
        <dbReference type="EMBL" id="GAI21979.1"/>
    </source>
</evidence>
<evidence type="ECO:0008006" key="5">
    <source>
        <dbReference type="Google" id="ProtNLM"/>
    </source>
</evidence>
<name>X1NTL5_9ZZZZ</name>
<dbReference type="Gene3D" id="3.30.450.20">
    <property type="entry name" value="PAS domain"/>
    <property type="match status" value="3"/>
</dbReference>
<gene>
    <name evidence="4" type="ORF">S06H3_25505</name>
</gene>
<dbReference type="Pfam" id="PF13426">
    <property type="entry name" value="PAS_9"/>
    <property type="match status" value="1"/>
</dbReference>
<dbReference type="SUPFAM" id="SSF55785">
    <property type="entry name" value="PYP-like sensor domain (PAS domain)"/>
    <property type="match status" value="3"/>
</dbReference>
<dbReference type="InterPro" id="IPR000700">
    <property type="entry name" value="PAS-assoc_C"/>
</dbReference>
<dbReference type="InterPro" id="IPR052155">
    <property type="entry name" value="Biofilm_reg_signaling"/>
</dbReference>
<dbReference type="InterPro" id="IPR013656">
    <property type="entry name" value="PAS_4"/>
</dbReference>
<feature type="domain" description="PAS" evidence="2">
    <location>
        <begin position="46"/>
        <end position="118"/>
    </location>
</feature>
<keyword evidence="1" id="KW-0175">Coiled coil</keyword>
<reference evidence="4" key="1">
    <citation type="journal article" date="2014" name="Front. Microbiol.">
        <title>High frequency of phylogenetically diverse reductive dehalogenase-homologous genes in deep subseafloor sedimentary metagenomes.</title>
        <authorList>
            <person name="Kawai M."/>
            <person name="Futagami T."/>
            <person name="Toyoda A."/>
            <person name="Takaki Y."/>
            <person name="Nishi S."/>
            <person name="Hori S."/>
            <person name="Arai W."/>
            <person name="Tsubouchi T."/>
            <person name="Morono Y."/>
            <person name="Uchiyama I."/>
            <person name="Ito T."/>
            <person name="Fujiyama A."/>
            <person name="Inagaki F."/>
            <person name="Takami H."/>
        </authorList>
    </citation>
    <scope>NUCLEOTIDE SEQUENCE</scope>
    <source>
        <strain evidence="4">Expedition CK06-06</strain>
    </source>
</reference>
<dbReference type="SMART" id="SM00086">
    <property type="entry name" value="PAC"/>
    <property type="match status" value="2"/>
</dbReference>
<evidence type="ECO:0000259" key="2">
    <source>
        <dbReference type="PROSITE" id="PS50112"/>
    </source>
</evidence>
<evidence type="ECO:0000256" key="1">
    <source>
        <dbReference type="SAM" id="Coils"/>
    </source>
</evidence>